<keyword evidence="5" id="KW-0326">Glycosidase</keyword>
<dbReference type="Gene3D" id="2.60.120.260">
    <property type="entry name" value="Galactose-binding domain-like"/>
    <property type="match status" value="1"/>
</dbReference>
<comment type="catalytic activity">
    <reaction evidence="1">
        <text>Hydrolysis of terminal, non-reducing beta-D-mannose residues in beta-D-mannosides.</text>
        <dbReference type="EC" id="3.2.1.25"/>
    </reaction>
</comment>
<dbReference type="SUPFAM" id="SSF51445">
    <property type="entry name" value="(Trans)glycosidases"/>
    <property type="match status" value="1"/>
</dbReference>
<dbReference type="InterPro" id="IPR017853">
    <property type="entry name" value="GH"/>
</dbReference>
<reference evidence="8 9" key="1">
    <citation type="submission" date="2024-01" db="EMBL/GenBank/DDBJ databases">
        <title>the genome sequence of strain Microbacterium schleiferi NBRC 15075.</title>
        <authorList>
            <person name="Ding Y."/>
            <person name="Zhang G."/>
        </authorList>
    </citation>
    <scope>NUCLEOTIDE SEQUENCE [LARGE SCALE GENOMIC DNA]</scope>
    <source>
        <strain evidence="8 9">NBRC 15075</strain>
    </source>
</reference>
<name>A0ABU7V4H1_9MICO</name>
<dbReference type="SUPFAM" id="SSF49303">
    <property type="entry name" value="beta-Galactosidase/glucuronidase domain"/>
    <property type="match status" value="1"/>
</dbReference>
<dbReference type="PANTHER" id="PTHR43730">
    <property type="entry name" value="BETA-MANNOSIDASE"/>
    <property type="match status" value="1"/>
</dbReference>
<dbReference type="Gene3D" id="3.20.20.80">
    <property type="entry name" value="Glycosidases"/>
    <property type="match status" value="1"/>
</dbReference>
<evidence type="ECO:0000256" key="5">
    <source>
        <dbReference type="ARBA" id="ARBA00023295"/>
    </source>
</evidence>
<evidence type="ECO:0000256" key="1">
    <source>
        <dbReference type="ARBA" id="ARBA00000829"/>
    </source>
</evidence>
<dbReference type="Gene3D" id="2.60.40.10">
    <property type="entry name" value="Immunoglobulins"/>
    <property type="match status" value="1"/>
</dbReference>
<dbReference type="PANTHER" id="PTHR43730:SF1">
    <property type="entry name" value="BETA-MANNOSIDASE"/>
    <property type="match status" value="1"/>
</dbReference>
<gene>
    <name evidence="8" type="ORF">V2V91_01960</name>
</gene>
<feature type="domain" description="Glycoside hydrolase family 2 immunoglobulin-like beta-sandwich" evidence="6">
    <location>
        <begin position="197"/>
        <end position="295"/>
    </location>
</feature>
<dbReference type="GO" id="GO:0016787">
    <property type="term" value="F:hydrolase activity"/>
    <property type="evidence" value="ECO:0007669"/>
    <property type="project" value="UniProtKB-KW"/>
</dbReference>
<organism evidence="8 9">
    <name type="scientific">Microbacterium schleiferi</name>
    <dbReference type="NCBI Taxonomy" id="69362"/>
    <lineage>
        <taxon>Bacteria</taxon>
        <taxon>Bacillati</taxon>
        <taxon>Actinomycetota</taxon>
        <taxon>Actinomycetes</taxon>
        <taxon>Micrococcales</taxon>
        <taxon>Microbacteriaceae</taxon>
        <taxon>Microbacterium</taxon>
    </lineage>
</organism>
<dbReference type="InterPro" id="IPR036156">
    <property type="entry name" value="Beta-gal/glucu_dom_sf"/>
</dbReference>
<evidence type="ECO:0000256" key="4">
    <source>
        <dbReference type="ARBA" id="ARBA00022801"/>
    </source>
</evidence>
<dbReference type="Pfam" id="PF00703">
    <property type="entry name" value="Glyco_hydro_2"/>
    <property type="match status" value="1"/>
</dbReference>
<sequence>MLTRHSVDQTWRLRPLAGPVPDDVVGHEFPAPVPGDVHTALREAGAIPDPVVDDNERIVSWIGRTDWEYATTLPAIPRPDAERVELVFFGVDTLAEVFIDESPRGRSRNMHRTWRVDVPELRRGRADLRLTLQAPVPAGERERDRLGARPSAFSPLAPFLRKKACDFGWDWGPALPGAGIWRAVEIQAWSTARLDAVRPTASLRGEDGLVDLDIDLVRTRQGRNRNLVIEARVGASVIDIPVAPGVDRVRGSLTVPRPARWWPAGLGEQALHELTIRLRCDGEVLDERAVAIGFRDLVVEQRPDADGVGFRVVVDGEPMFIRGFNWIPDDTSISTVTPADYRRRIAQAQELGANLIRVWGGGVFEDDEFYRACDEAGMLVWQDFLFACAAYPEEEPFAAEVEAEARDNVSRLMSHPSLVLWNANNENLWFWFVQDWERVLEGKTWGDRFYFDILPRVIADLDPTRTYLFGSPSSGGRWEDPNDPTRGVVHLWVPGDYREYDQTRPRFVSEFGFQGPPARATFDAAVHEDAPAPFSPGTIQRQKAEGGTERINDVLEIHFGVPTDFDEWYWLAQLNQARAVRFGVERFRTLEPYCAGTVIWQLNDCWPSLSWSVIDVADRWKPVAYAVREAYGDQIVVLRHEDDGPALFACNSTAAAWESEIEVQRLRRGGRVGREVVRAVAPAHSAIRVDLAALGDDLGTDELLVATVGSRRSVLLGGVDRDYPDDAPAFEVEVGADAASVTVVITAQSLLRDTFLPVDALAADAHADKNLLTLLPGESATWTIRTAHPAAFTAEAVRAIVQTAHAATMRDGSYRGLAQLEAEKAARAARVA</sequence>
<dbReference type="InterPro" id="IPR054593">
    <property type="entry name" value="Beta-mannosidase-like_N2"/>
</dbReference>
<dbReference type="InterPro" id="IPR008979">
    <property type="entry name" value="Galactose-bd-like_sf"/>
</dbReference>
<dbReference type="InterPro" id="IPR006102">
    <property type="entry name" value="Ig-like_GH2"/>
</dbReference>
<dbReference type="InterPro" id="IPR013783">
    <property type="entry name" value="Ig-like_fold"/>
</dbReference>
<dbReference type="EC" id="3.2.1.25" evidence="3"/>
<keyword evidence="4 8" id="KW-0378">Hydrolase</keyword>
<proteinExistence type="inferred from homology"/>
<evidence type="ECO:0000256" key="3">
    <source>
        <dbReference type="ARBA" id="ARBA00012754"/>
    </source>
</evidence>
<comment type="caution">
    <text evidence="8">The sequence shown here is derived from an EMBL/GenBank/DDBJ whole genome shotgun (WGS) entry which is preliminary data.</text>
</comment>
<dbReference type="InterPro" id="IPR050887">
    <property type="entry name" value="Beta-mannosidase_GH2"/>
</dbReference>
<feature type="domain" description="Beta-mannosidase-like galactose-binding" evidence="7">
    <location>
        <begin position="29"/>
        <end position="182"/>
    </location>
</feature>
<evidence type="ECO:0000313" key="9">
    <source>
        <dbReference type="Proteomes" id="UP001351900"/>
    </source>
</evidence>
<dbReference type="Proteomes" id="UP001351900">
    <property type="component" value="Unassembled WGS sequence"/>
</dbReference>
<evidence type="ECO:0000256" key="2">
    <source>
        <dbReference type="ARBA" id="ARBA00007401"/>
    </source>
</evidence>
<dbReference type="RefSeq" id="WP_331790580.1">
    <property type="nucleotide sequence ID" value="NZ_BAAAUO010000003.1"/>
</dbReference>
<dbReference type="SUPFAM" id="SSF49785">
    <property type="entry name" value="Galactose-binding domain-like"/>
    <property type="match status" value="1"/>
</dbReference>
<dbReference type="Pfam" id="PF22666">
    <property type="entry name" value="Glyco_hydro_2_N2"/>
    <property type="match status" value="1"/>
</dbReference>
<evidence type="ECO:0000259" key="7">
    <source>
        <dbReference type="Pfam" id="PF22666"/>
    </source>
</evidence>
<dbReference type="EMBL" id="JAZHOV010000001">
    <property type="protein sequence ID" value="MEF2253901.1"/>
    <property type="molecule type" value="Genomic_DNA"/>
</dbReference>
<accession>A0ABU7V4H1</accession>
<comment type="similarity">
    <text evidence="2">Belongs to the glycosyl hydrolase 2 family.</text>
</comment>
<keyword evidence="9" id="KW-1185">Reference proteome</keyword>
<evidence type="ECO:0000259" key="6">
    <source>
        <dbReference type="Pfam" id="PF00703"/>
    </source>
</evidence>
<protein>
    <recommendedName>
        <fullName evidence="3">beta-mannosidase</fullName>
        <ecNumber evidence="3">3.2.1.25</ecNumber>
    </recommendedName>
</protein>
<evidence type="ECO:0000313" key="8">
    <source>
        <dbReference type="EMBL" id="MEF2253901.1"/>
    </source>
</evidence>